<reference evidence="1 2" key="2">
    <citation type="submission" date="2018-11" db="EMBL/GenBank/DDBJ databases">
        <authorList>
            <consortium name="Pathogen Informatics"/>
        </authorList>
    </citation>
    <scope>NUCLEOTIDE SEQUENCE [LARGE SCALE GENOMIC DNA]</scope>
</reference>
<reference evidence="3" key="1">
    <citation type="submission" date="2016-06" db="UniProtKB">
        <authorList>
            <consortium name="WormBaseParasite"/>
        </authorList>
    </citation>
    <scope>IDENTIFICATION</scope>
</reference>
<proteinExistence type="predicted"/>
<accession>A0A183DTR4</accession>
<dbReference type="EMBL" id="UYRT01079041">
    <property type="protein sequence ID" value="VDN19856.1"/>
    <property type="molecule type" value="Genomic_DNA"/>
</dbReference>
<organism evidence="3">
    <name type="scientific">Gongylonema pulchrum</name>
    <dbReference type="NCBI Taxonomy" id="637853"/>
    <lineage>
        <taxon>Eukaryota</taxon>
        <taxon>Metazoa</taxon>
        <taxon>Ecdysozoa</taxon>
        <taxon>Nematoda</taxon>
        <taxon>Chromadorea</taxon>
        <taxon>Rhabditida</taxon>
        <taxon>Spirurina</taxon>
        <taxon>Spiruromorpha</taxon>
        <taxon>Spiruroidea</taxon>
        <taxon>Gongylonematidae</taxon>
        <taxon>Gongylonema</taxon>
    </lineage>
</organism>
<protein>
    <submittedName>
        <fullName evidence="1 3">Uncharacterized protein</fullName>
    </submittedName>
</protein>
<gene>
    <name evidence="1" type="ORF">GPUH_LOCUS12105</name>
</gene>
<dbReference type="WBParaSite" id="GPUH_0001211901-mRNA-1">
    <property type="protein sequence ID" value="GPUH_0001211901-mRNA-1"/>
    <property type="gene ID" value="GPUH_0001211901"/>
</dbReference>
<keyword evidence="2" id="KW-1185">Reference proteome</keyword>
<evidence type="ECO:0000313" key="1">
    <source>
        <dbReference type="EMBL" id="VDN19856.1"/>
    </source>
</evidence>
<dbReference type="AlphaFoldDB" id="A0A183DTR4"/>
<sequence>MIQGDSLSTRLSKNVLRERVYSAMLDYFTVASQTPTQSAAQLKTDVQCLITFWNTLFSDVKYIKKEMFASVVPFTLFHFTRKVYTHFQANEIERLSAWLNPLGENVEVGETSIEQWRKSTFPDTRAEARLLRENVKLAWDICPNLAIYMPSRFRGCTACQTAVQEMLASSPELVTDLPEALLLLLGEGRILEEKTEVIIFSYKCQL</sequence>
<evidence type="ECO:0000313" key="2">
    <source>
        <dbReference type="Proteomes" id="UP000271098"/>
    </source>
</evidence>
<name>A0A183DTR4_9BILA</name>
<dbReference type="Proteomes" id="UP000271098">
    <property type="component" value="Unassembled WGS sequence"/>
</dbReference>
<evidence type="ECO:0000313" key="3">
    <source>
        <dbReference type="WBParaSite" id="GPUH_0001211901-mRNA-1"/>
    </source>
</evidence>
<dbReference type="OrthoDB" id="10264149at2759"/>